<dbReference type="EMBL" id="KI981263">
    <property type="protein sequence ID" value="EXA29927.1"/>
    <property type="molecule type" value="Genomic_DNA"/>
</dbReference>
<sequence>MPHLREAVNRFHISGVHNHQRWNDATNSFHSVIYLCPAPRLICFNRVRAAYQLDMFPSGGLHHLRATIQWLLLVCEGTGDVATMALAGSCRYLWYYRGLKATLLHFSLAKSLNVGGSSCSHWCISGQRHPNKYCLSADTYGKGHQSAGDARLFGASFPSLEP</sequence>
<proteinExistence type="predicted"/>
<evidence type="ECO:0000313" key="1">
    <source>
        <dbReference type="EMBL" id="EXA29927.1"/>
    </source>
</evidence>
<name>W9NIW0_FUSOX</name>
<organism evidence="1">
    <name type="scientific">Fusarium oxysporum f. sp. pisi HDV247</name>
    <dbReference type="NCBI Taxonomy" id="1080344"/>
    <lineage>
        <taxon>Eukaryota</taxon>
        <taxon>Fungi</taxon>
        <taxon>Dikarya</taxon>
        <taxon>Ascomycota</taxon>
        <taxon>Pezizomycotina</taxon>
        <taxon>Sordariomycetes</taxon>
        <taxon>Hypocreomycetidae</taxon>
        <taxon>Hypocreales</taxon>
        <taxon>Nectriaceae</taxon>
        <taxon>Fusarium</taxon>
        <taxon>Fusarium oxysporum species complex</taxon>
    </lineage>
</organism>
<reference evidence="1" key="1">
    <citation type="submission" date="2011-10" db="EMBL/GenBank/DDBJ databases">
        <title>The Genome Sequence of Fusarium oxysporum HDV247.</title>
        <authorList>
            <consortium name="The Broad Institute Genome Sequencing Platform"/>
            <person name="Ma L.-J."/>
            <person name="Gale L.R."/>
            <person name="Schwartz D.C."/>
            <person name="Zhou S."/>
            <person name="Corby-Kistler H."/>
            <person name="Young S.K."/>
            <person name="Zeng Q."/>
            <person name="Gargeya S."/>
            <person name="Fitzgerald M."/>
            <person name="Haas B."/>
            <person name="Abouelleil A."/>
            <person name="Alvarado L."/>
            <person name="Arachchi H.M."/>
            <person name="Berlin A."/>
            <person name="Brown A."/>
            <person name="Chapman S.B."/>
            <person name="Chen Z."/>
            <person name="Dunbar C."/>
            <person name="Freedman E."/>
            <person name="Gearin G."/>
            <person name="Goldberg J."/>
            <person name="Griggs A."/>
            <person name="Gujja S."/>
            <person name="Heiman D."/>
            <person name="Howarth C."/>
            <person name="Larson L."/>
            <person name="Lui A."/>
            <person name="MacDonald P.J.P."/>
            <person name="Montmayeur A."/>
            <person name="Murphy C."/>
            <person name="Neiman D."/>
            <person name="Pearson M."/>
            <person name="Priest M."/>
            <person name="Roberts A."/>
            <person name="Saif S."/>
            <person name="Shea T."/>
            <person name="Shenoy N."/>
            <person name="Sisk P."/>
            <person name="Stolte C."/>
            <person name="Sykes S."/>
            <person name="Wortman J."/>
            <person name="Nusbaum C."/>
            <person name="Birren B."/>
        </authorList>
    </citation>
    <scope>NUCLEOTIDE SEQUENCE [LARGE SCALE GENOMIC DNA]</scope>
    <source>
        <strain evidence="1">HDV247</strain>
    </source>
</reference>
<dbReference type="AlphaFoldDB" id="W9NIW0"/>
<dbReference type="HOGENOM" id="CLU_1635469_0_0_1"/>
<accession>W9NIW0</accession>
<reference evidence="1" key="2">
    <citation type="submission" date="2014-02" db="EMBL/GenBank/DDBJ databases">
        <title>Annotation of the Genome Sequence of Fusarium oxysporum HDV247.</title>
        <authorList>
            <consortium name="The Broad Institute Genomics Platform"/>
            <person name="Ma L.-J."/>
            <person name="Corby-Kistler H."/>
            <person name="Broz K."/>
            <person name="Gale L.R."/>
            <person name="Jonkers W."/>
            <person name="O'Donnell K."/>
            <person name="Ploetz R."/>
            <person name="Steinberg C."/>
            <person name="Schwartz D.C."/>
            <person name="VanEtten H."/>
            <person name="Zhou S."/>
            <person name="Young S.K."/>
            <person name="Zeng Q."/>
            <person name="Gargeya S."/>
            <person name="Fitzgerald M."/>
            <person name="Abouelleil A."/>
            <person name="Alvarado L."/>
            <person name="Chapman S.B."/>
            <person name="Gainer-Dewar J."/>
            <person name="Goldberg J."/>
            <person name="Griggs A."/>
            <person name="Gujja S."/>
            <person name="Hansen M."/>
            <person name="Howarth C."/>
            <person name="Imamovic A."/>
            <person name="Ireland A."/>
            <person name="Larimer J."/>
            <person name="McCowan C."/>
            <person name="Murphy C."/>
            <person name="Pearson M."/>
            <person name="Poon T.W."/>
            <person name="Priest M."/>
            <person name="Roberts A."/>
            <person name="Saif S."/>
            <person name="Shea T."/>
            <person name="Sykes S."/>
            <person name="Wortman J."/>
            <person name="Nusbaum C."/>
            <person name="Birren B."/>
        </authorList>
    </citation>
    <scope>NUCLEOTIDE SEQUENCE</scope>
    <source>
        <strain evidence="1">HDV247</strain>
    </source>
</reference>
<dbReference type="Proteomes" id="UP000030751">
    <property type="component" value="Unassembled WGS sequence"/>
</dbReference>
<protein>
    <submittedName>
        <fullName evidence="1">Uncharacterized protein</fullName>
    </submittedName>
</protein>
<gene>
    <name evidence="1" type="ORF">FOVG_18629</name>
</gene>